<evidence type="ECO:0000256" key="9">
    <source>
        <dbReference type="ARBA" id="ARBA00022982"/>
    </source>
</evidence>
<keyword evidence="7 15" id="KW-0479">Metal-binding</keyword>
<feature type="domain" description="Cytochrome oxidase subunit II copper A binding" evidence="18">
    <location>
        <begin position="112"/>
        <end position="254"/>
    </location>
</feature>
<feature type="region of interest" description="Disordered" evidence="16">
    <location>
        <begin position="365"/>
        <end position="394"/>
    </location>
</feature>
<dbReference type="Pfam" id="PF00116">
    <property type="entry name" value="COX2"/>
    <property type="match status" value="1"/>
</dbReference>
<dbReference type="SUPFAM" id="SSF81464">
    <property type="entry name" value="Cytochrome c oxidase subunit II-like, transmembrane region"/>
    <property type="match status" value="1"/>
</dbReference>
<dbReference type="InterPro" id="IPR036909">
    <property type="entry name" value="Cyt_c-like_dom_sf"/>
</dbReference>
<dbReference type="EMBL" id="FNEM01000009">
    <property type="protein sequence ID" value="SDJ52220.1"/>
    <property type="molecule type" value="Genomic_DNA"/>
</dbReference>
<dbReference type="InterPro" id="IPR002429">
    <property type="entry name" value="CcO_II-like_C"/>
</dbReference>
<sequence length="487" mass="52744">MTIAIALIALLLVSLWFHFAGGWSLPPLASNWSDIDLTIGITLAITGLVFIAVVVFMAYAVYRFRYRRQGRSQYQPENKRLELWLTGFTAVGITAMLVPGLYVYSDIVTVPDDAHQVEVLAQQWSWQFRLPGDDGVLGKTDIKRIGPDNPFGIDPVDPMGQDDRLVVSNRLHLPLGKPVQVLLRSKDVLHDFYVPQFRNKMDAVPGIVSSLWFTPVELGEFEILCAELCGVGHFNMRGAVVVQPPQQYQQWLATLPTFAEGAATAANAGLSPQAREGESLAQSQGCLACHGFETSPLAPSWLGLYGKTESFSDGSERLVDDAYLIEAIVEPAASLVQGYTNVMPAYTALSELQLAAIIAYIKERGGDGAESGQPDTAPISPPPPQPKEPAAPDTELDGATLAQTKGCIACHSLDGRAGIGPSWLGLAGSERTLADGRVVVADDAYLRRAMLEPAAELVQGYQPLMPPMPLSDDEVQALIDYMKQLSP</sequence>
<feature type="transmembrane region" description="Helical" evidence="17">
    <location>
        <begin position="38"/>
        <end position="62"/>
    </location>
</feature>
<evidence type="ECO:0000256" key="16">
    <source>
        <dbReference type="SAM" id="MobiDB-lite"/>
    </source>
</evidence>
<evidence type="ECO:0000256" key="7">
    <source>
        <dbReference type="ARBA" id="ARBA00022723"/>
    </source>
</evidence>
<feature type="domain" description="Cytochrome c" evidence="19">
    <location>
        <begin position="272"/>
        <end position="365"/>
    </location>
</feature>
<dbReference type="InterPro" id="IPR045187">
    <property type="entry name" value="CcO_II"/>
</dbReference>
<proteinExistence type="inferred from homology"/>
<evidence type="ECO:0000256" key="5">
    <source>
        <dbReference type="ARBA" id="ARBA00022617"/>
    </source>
</evidence>
<evidence type="ECO:0000256" key="4">
    <source>
        <dbReference type="ARBA" id="ARBA00022448"/>
    </source>
</evidence>
<dbReference type="Gene3D" id="1.10.760.10">
    <property type="entry name" value="Cytochrome c-like domain"/>
    <property type="match status" value="2"/>
</dbReference>
<keyword evidence="12" id="KW-0186">Copper</keyword>
<dbReference type="InterPro" id="IPR036257">
    <property type="entry name" value="Cyt_c_oxidase_su2_TM_sf"/>
</dbReference>
<evidence type="ECO:0000256" key="1">
    <source>
        <dbReference type="ARBA" id="ARBA00004141"/>
    </source>
</evidence>
<dbReference type="InterPro" id="IPR001505">
    <property type="entry name" value="Copper_CuA"/>
</dbReference>
<dbReference type="PANTHER" id="PTHR22888:SF9">
    <property type="entry name" value="CYTOCHROME C OXIDASE SUBUNIT 2"/>
    <property type="match status" value="1"/>
</dbReference>
<dbReference type="GO" id="GO:0004129">
    <property type="term" value="F:cytochrome-c oxidase activity"/>
    <property type="evidence" value="ECO:0007669"/>
    <property type="project" value="UniProtKB-EC"/>
</dbReference>
<dbReference type="PROSITE" id="PS50857">
    <property type="entry name" value="COX2_CUA"/>
    <property type="match status" value="1"/>
</dbReference>
<comment type="similarity">
    <text evidence="2">Belongs to the cytochrome c oxidase subunit 2 family.</text>
</comment>
<accession>A0A1G8UGV5</accession>
<comment type="catalytic activity">
    <reaction evidence="14">
        <text>4 Fe(II)-[cytochrome c] + O2 + 8 H(+)(in) = 4 Fe(III)-[cytochrome c] + 2 H2O + 4 H(+)(out)</text>
        <dbReference type="Rhea" id="RHEA:11436"/>
        <dbReference type="Rhea" id="RHEA-COMP:10350"/>
        <dbReference type="Rhea" id="RHEA-COMP:14399"/>
        <dbReference type="ChEBI" id="CHEBI:15377"/>
        <dbReference type="ChEBI" id="CHEBI:15378"/>
        <dbReference type="ChEBI" id="CHEBI:15379"/>
        <dbReference type="ChEBI" id="CHEBI:29033"/>
        <dbReference type="ChEBI" id="CHEBI:29034"/>
        <dbReference type="EC" id="7.1.1.9"/>
    </reaction>
</comment>
<evidence type="ECO:0000256" key="11">
    <source>
        <dbReference type="ARBA" id="ARBA00023004"/>
    </source>
</evidence>
<evidence type="ECO:0000313" key="20">
    <source>
        <dbReference type="EMBL" id="SDJ52220.1"/>
    </source>
</evidence>
<dbReference type="InterPro" id="IPR008972">
    <property type="entry name" value="Cupredoxin"/>
</dbReference>
<keyword evidence="10 17" id="KW-1133">Transmembrane helix</keyword>
<protein>
    <recommendedName>
        <fullName evidence="3">cytochrome-c oxidase</fullName>
        <ecNumber evidence="3">7.1.1.9</ecNumber>
    </recommendedName>
</protein>
<dbReference type="PRINTS" id="PR01166">
    <property type="entry name" value="CYCOXIDASEII"/>
</dbReference>
<dbReference type="GO" id="GO:0020037">
    <property type="term" value="F:heme binding"/>
    <property type="evidence" value="ECO:0007669"/>
    <property type="project" value="InterPro"/>
</dbReference>
<organism evidence="20 21">
    <name type="scientific">Ferrimonas sediminum</name>
    <dbReference type="NCBI Taxonomy" id="718193"/>
    <lineage>
        <taxon>Bacteria</taxon>
        <taxon>Pseudomonadati</taxon>
        <taxon>Pseudomonadota</taxon>
        <taxon>Gammaproteobacteria</taxon>
        <taxon>Alteromonadales</taxon>
        <taxon>Ferrimonadaceae</taxon>
        <taxon>Ferrimonas</taxon>
    </lineage>
</organism>
<dbReference type="SUPFAM" id="SSF49503">
    <property type="entry name" value="Cupredoxins"/>
    <property type="match status" value="1"/>
</dbReference>
<reference evidence="21" key="1">
    <citation type="submission" date="2016-10" db="EMBL/GenBank/DDBJ databases">
        <authorList>
            <person name="Varghese N."/>
            <person name="Submissions S."/>
        </authorList>
    </citation>
    <scope>NUCLEOTIDE SEQUENCE [LARGE SCALE GENOMIC DNA]</scope>
    <source>
        <strain evidence="21">DSM 23317</strain>
    </source>
</reference>
<evidence type="ECO:0000256" key="8">
    <source>
        <dbReference type="ARBA" id="ARBA00022967"/>
    </source>
</evidence>
<evidence type="ECO:0000256" key="10">
    <source>
        <dbReference type="ARBA" id="ARBA00022989"/>
    </source>
</evidence>
<feature type="transmembrane region" description="Helical" evidence="17">
    <location>
        <begin position="83"/>
        <end position="104"/>
    </location>
</feature>
<dbReference type="Proteomes" id="UP000199527">
    <property type="component" value="Unassembled WGS sequence"/>
</dbReference>
<keyword evidence="5 15" id="KW-0349">Heme</keyword>
<dbReference type="PROSITE" id="PS00078">
    <property type="entry name" value="COX2"/>
    <property type="match status" value="1"/>
</dbReference>
<dbReference type="InterPro" id="IPR009056">
    <property type="entry name" value="Cyt_c-like_dom"/>
</dbReference>
<dbReference type="Pfam" id="PF00034">
    <property type="entry name" value="Cytochrom_C"/>
    <property type="match status" value="1"/>
</dbReference>
<dbReference type="AlphaFoldDB" id="A0A1G8UGV5"/>
<dbReference type="RefSeq" id="WP_090365445.1">
    <property type="nucleotide sequence ID" value="NZ_FNEM01000009.1"/>
</dbReference>
<evidence type="ECO:0000256" key="14">
    <source>
        <dbReference type="ARBA" id="ARBA00047816"/>
    </source>
</evidence>
<evidence type="ECO:0000256" key="17">
    <source>
        <dbReference type="SAM" id="Phobius"/>
    </source>
</evidence>
<evidence type="ECO:0000256" key="2">
    <source>
        <dbReference type="ARBA" id="ARBA00007866"/>
    </source>
</evidence>
<feature type="domain" description="Cytochrome c" evidence="19">
    <location>
        <begin position="393"/>
        <end position="486"/>
    </location>
</feature>
<keyword evidence="11 15" id="KW-0408">Iron</keyword>
<evidence type="ECO:0000259" key="19">
    <source>
        <dbReference type="PROSITE" id="PS51007"/>
    </source>
</evidence>
<keyword evidence="4" id="KW-0813">Transport</keyword>
<dbReference type="GO" id="GO:0005507">
    <property type="term" value="F:copper ion binding"/>
    <property type="evidence" value="ECO:0007669"/>
    <property type="project" value="InterPro"/>
</dbReference>
<evidence type="ECO:0000256" key="13">
    <source>
        <dbReference type="ARBA" id="ARBA00023136"/>
    </source>
</evidence>
<evidence type="ECO:0000256" key="6">
    <source>
        <dbReference type="ARBA" id="ARBA00022692"/>
    </source>
</evidence>
<keyword evidence="8" id="KW-1278">Translocase</keyword>
<evidence type="ECO:0000256" key="15">
    <source>
        <dbReference type="PROSITE-ProRule" id="PRU00433"/>
    </source>
</evidence>
<dbReference type="Pfam" id="PF13442">
    <property type="entry name" value="Cytochrome_CBB3"/>
    <property type="match status" value="1"/>
</dbReference>
<keyword evidence="9" id="KW-0249">Electron transport</keyword>
<dbReference type="GO" id="GO:0042773">
    <property type="term" value="P:ATP synthesis coupled electron transport"/>
    <property type="evidence" value="ECO:0007669"/>
    <property type="project" value="TreeGrafter"/>
</dbReference>
<dbReference type="SUPFAM" id="SSF46626">
    <property type="entry name" value="Cytochrome c"/>
    <property type="match status" value="2"/>
</dbReference>
<dbReference type="PANTHER" id="PTHR22888">
    <property type="entry name" value="CYTOCHROME C OXIDASE, SUBUNIT II"/>
    <property type="match status" value="1"/>
</dbReference>
<keyword evidence="21" id="KW-1185">Reference proteome</keyword>
<name>A0A1G8UGV5_9GAMM</name>
<gene>
    <name evidence="20" type="ORF">SAMN04488540_10964</name>
</gene>
<keyword evidence="13 17" id="KW-0472">Membrane</keyword>
<dbReference type="EC" id="7.1.1.9" evidence="3"/>
<dbReference type="Gene3D" id="1.10.287.90">
    <property type="match status" value="1"/>
</dbReference>
<dbReference type="GO" id="GO:0016020">
    <property type="term" value="C:membrane"/>
    <property type="evidence" value="ECO:0007669"/>
    <property type="project" value="UniProtKB-SubCell"/>
</dbReference>
<dbReference type="Gene3D" id="2.60.40.420">
    <property type="entry name" value="Cupredoxins - blue copper proteins"/>
    <property type="match status" value="1"/>
</dbReference>
<dbReference type="CDD" id="cd13919">
    <property type="entry name" value="CuRO_HCO_II_like_5"/>
    <property type="match status" value="1"/>
</dbReference>
<feature type="compositionally biased region" description="Pro residues" evidence="16">
    <location>
        <begin position="379"/>
        <end position="389"/>
    </location>
</feature>
<keyword evidence="6 17" id="KW-0812">Transmembrane</keyword>
<evidence type="ECO:0000256" key="12">
    <source>
        <dbReference type="ARBA" id="ARBA00023008"/>
    </source>
</evidence>
<dbReference type="PROSITE" id="PS51007">
    <property type="entry name" value="CYTC"/>
    <property type="match status" value="2"/>
</dbReference>
<evidence type="ECO:0000313" key="21">
    <source>
        <dbReference type="Proteomes" id="UP000199527"/>
    </source>
</evidence>
<evidence type="ECO:0000259" key="18">
    <source>
        <dbReference type="PROSITE" id="PS50857"/>
    </source>
</evidence>
<comment type="subcellular location">
    <subcellularLocation>
        <location evidence="1">Membrane</location>
        <topology evidence="1">Multi-pass membrane protein</topology>
    </subcellularLocation>
</comment>
<dbReference type="OrthoDB" id="9773456at2"/>
<evidence type="ECO:0000256" key="3">
    <source>
        <dbReference type="ARBA" id="ARBA00012949"/>
    </source>
</evidence>